<dbReference type="Proteomes" id="UP000708208">
    <property type="component" value="Unassembled WGS sequence"/>
</dbReference>
<accession>A0A8J2PIN7</accession>
<evidence type="ECO:0008006" key="3">
    <source>
        <dbReference type="Google" id="ProtNLM"/>
    </source>
</evidence>
<name>A0A8J2PIN7_9HEXA</name>
<protein>
    <recommendedName>
        <fullName evidence="3">ABC transporter domain-containing protein</fullName>
    </recommendedName>
</protein>
<comment type="caution">
    <text evidence="1">The sequence shown here is derived from an EMBL/GenBank/DDBJ whole genome shotgun (WGS) entry which is preliminary data.</text>
</comment>
<dbReference type="GO" id="GO:0015421">
    <property type="term" value="F:ABC-type oligopeptide transporter activity"/>
    <property type="evidence" value="ECO:0007669"/>
    <property type="project" value="TreeGrafter"/>
</dbReference>
<dbReference type="PANTHER" id="PTHR43394:SF1">
    <property type="entry name" value="ATP-BINDING CASSETTE SUB-FAMILY B MEMBER 10, MITOCHONDRIAL"/>
    <property type="match status" value="1"/>
</dbReference>
<gene>
    <name evidence="1" type="ORF">AFUS01_LOCUS27546</name>
</gene>
<dbReference type="EMBL" id="CAJVCH010382905">
    <property type="protein sequence ID" value="CAG7816955.1"/>
    <property type="molecule type" value="Genomic_DNA"/>
</dbReference>
<organism evidence="1 2">
    <name type="scientific">Allacma fusca</name>
    <dbReference type="NCBI Taxonomy" id="39272"/>
    <lineage>
        <taxon>Eukaryota</taxon>
        <taxon>Metazoa</taxon>
        <taxon>Ecdysozoa</taxon>
        <taxon>Arthropoda</taxon>
        <taxon>Hexapoda</taxon>
        <taxon>Collembola</taxon>
        <taxon>Symphypleona</taxon>
        <taxon>Sminthuridae</taxon>
        <taxon>Allacma</taxon>
    </lineage>
</organism>
<keyword evidence="2" id="KW-1185">Reference proteome</keyword>
<dbReference type="PANTHER" id="PTHR43394">
    <property type="entry name" value="ATP-DEPENDENT PERMEASE MDL1, MITOCHONDRIAL"/>
    <property type="match status" value="1"/>
</dbReference>
<proteinExistence type="predicted"/>
<dbReference type="OrthoDB" id="6500128at2759"/>
<evidence type="ECO:0000313" key="2">
    <source>
        <dbReference type="Proteomes" id="UP000708208"/>
    </source>
</evidence>
<evidence type="ECO:0000313" key="1">
    <source>
        <dbReference type="EMBL" id="CAG7816955.1"/>
    </source>
</evidence>
<dbReference type="InterPro" id="IPR039421">
    <property type="entry name" value="Type_1_exporter"/>
</dbReference>
<reference evidence="1" key="1">
    <citation type="submission" date="2021-06" db="EMBL/GenBank/DDBJ databases">
        <authorList>
            <person name="Hodson N. C."/>
            <person name="Mongue J. A."/>
            <person name="Jaron S. K."/>
        </authorList>
    </citation>
    <scope>NUCLEOTIDE SEQUENCE</scope>
</reference>
<dbReference type="AlphaFoldDB" id="A0A8J2PIN7"/>
<sequence>MLCLITYWTKLKDLPVKPETFALRQRIAVARAAVRNPKVVLVDEMTVSVDEATDKLLIKALMNLRHGRTFIVTSQRIHPIRRANTILVLNEGTVMETGTDRDLIQKKGLYYEMYMTQQLYERDSDSSTVASIITSSNSAHSSSQ</sequence>